<organism evidence="2">
    <name type="scientific">Chromera velia CCMP2878</name>
    <dbReference type="NCBI Taxonomy" id="1169474"/>
    <lineage>
        <taxon>Eukaryota</taxon>
        <taxon>Sar</taxon>
        <taxon>Alveolata</taxon>
        <taxon>Colpodellida</taxon>
        <taxon>Chromeraceae</taxon>
        <taxon>Chromera</taxon>
    </lineage>
</organism>
<feature type="compositionally biased region" description="Gly residues" evidence="1">
    <location>
        <begin position="423"/>
        <end position="433"/>
    </location>
</feature>
<feature type="compositionally biased region" description="Polar residues" evidence="1">
    <location>
        <begin position="83"/>
        <end position="92"/>
    </location>
</feature>
<feature type="compositionally biased region" description="Basic and acidic residues" evidence="1">
    <location>
        <begin position="323"/>
        <end position="332"/>
    </location>
</feature>
<reference evidence="2" key="1">
    <citation type="submission" date="2014-11" db="EMBL/GenBank/DDBJ databases">
        <authorList>
            <person name="Otto D Thomas"/>
            <person name="Naeem Raeece"/>
        </authorList>
    </citation>
    <scope>NUCLEOTIDE SEQUENCE</scope>
</reference>
<dbReference type="AlphaFoldDB" id="A0A0G4F5Y4"/>
<dbReference type="EMBL" id="CDMZ01000123">
    <property type="protein sequence ID" value="CEM07289.1"/>
    <property type="molecule type" value="Genomic_DNA"/>
</dbReference>
<gene>
    <name evidence="2" type="ORF">Cvel_15185</name>
</gene>
<feature type="region of interest" description="Disordered" evidence="1">
    <location>
        <begin position="61"/>
        <end position="149"/>
    </location>
</feature>
<name>A0A0G4F5Y4_9ALVE</name>
<sequence length="569" mass="61558">MLSGGAQDPALQCTLSNLCESDKRRVGKLISRLAEEIAHSESLCSRVRRLEKENAELREALRKATLAASEDTLEAPPQPPSATPNRSTASQSPEEKHQKREQKQCPQEPSPPPKTVSPPFRRRHTPPSLENSVKPQNPNTKEKDSWRKQPPIEGAILLSKEQNSPRVPLLSTLEGRILNPPHPPPHQKHNPPSPRGPRAPHLCGETVESLEFESPCTVLRTAPPFSFSPPRRLTASLQPRVRADIQVSPPVSLPRLSLPPSIRRVIAGTPEDALRGCGREREISRPHRLGGEVRFRHIRGAGGKEIVAPRFSKPSQAVSRPSCDCRGDEESKNNIALPHSIETRLTQTHPVSTAPCQLQQPSFTSPSLMHPSGSSTEPKPLEKVAGSHNEAFQEGPRIYSSETTRGGSDFRAGLSKPQEGNEAGDGPGSGGNGIALPVPVCVSSARRRETRGNLALPPPHSLTAPSPADRLPLMKPSQKALKKRNTEAESESLALSVSQPSSLLANAPRDEPSSSYPVVGILQEMLVLCPSPSSTPPEVVGILQEMLVLCPSPSSTPPEVAFTGVFDIY</sequence>
<feature type="compositionally biased region" description="Polar residues" evidence="1">
    <location>
        <begin position="355"/>
        <end position="377"/>
    </location>
</feature>
<feature type="region of interest" description="Disordered" evidence="1">
    <location>
        <begin position="451"/>
        <end position="473"/>
    </location>
</feature>
<feature type="region of interest" description="Disordered" evidence="1">
    <location>
        <begin position="310"/>
        <end position="336"/>
    </location>
</feature>
<feature type="region of interest" description="Disordered" evidence="1">
    <location>
        <begin position="174"/>
        <end position="199"/>
    </location>
</feature>
<feature type="region of interest" description="Disordered" evidence="1">
    <location>
        <begin position="355"/>
        <end position="435"/>
    </location>
</feature>
<feature type="compositionally biased region" description="Basic and acidic residues" evidence="1">
    <location>
        <begin position="93"/>
        <end position="103"/>
    </location>
</feature>
<proteinExistence type="predicted"/>
<protein>
    <submittedName>
        <fullName evidence="2">Uncharacterized protein</fullName>
    </submittedName>
</protein>
<evidence type="ECO:0000256" key="1">
    <source>
        <dbReference type="SAM" id="MobiDB-lite"/>
    </source>
</evidence>
<accession>A0A0G4F5Y4</accession>
<dbReference type="VEuPathDB" id="CryptoDB:Cvel_15185"/>
<feature type="compositionally biased region" description="Polar residues" evidence="1">
    <location>
        <begin position="128"/>
        <end position="139"/>
    </location>
</feature>
<evidence type="ECO:0000313" key="2">
    <source>
        <dbReference type="EMBL" id="CEM07289.1"/>
    </source>
</evidence>